<dbReference type="EMBL" id="CAHIKZ030001668">
    <property type="protein sequence ID" value="CAE1271889.1"/>
    <property type="molecule type" value="Genomic_DNA"/>
</dbReference>
<keyword evidence="2" id="KW-1133">Transmembrane helix</keyword>
<feature type="transmembrane region" description="Helical" evidence="2">
    <location>
        <begin position="20"/>
        <end position="43"/>
    </location>
</feature>
<keyword evidence="2" id="KW-0812">Transmembrane</keyword>
<comment type="caution">
    <text evidence="3">The sequence shown here is derived from an EMBL/GenBank/DDBJ whole genome shotgun (WGS) entry which is preliminary data.</text>
</comment>
<feature type="compositionally biased region" description="Low complexity" evidence="1">
    <location>
        <begin position="205"/>
        <end position="221"/>
    </location>
</feature>
<evidence type="ECO:0000256" key="2">
    <source>
        <dbReference type="SAM" id="Phobius"/>
    </source>
</evidence>
<dbReference type="AlphaFoldDB" id="A0A812CDV7"/>
<feature type="region of interest" description="Disordered" evidence="1">
    <location>
        <begin position="205"/>
        <end position="233"/>
    </location>
</feature>
<evidence type="ECO:0000256" key="1">
    <source>
        <dbReference type="SAM" id="MobiDB-lite"/>
    </source>
</evidence>
<sequence>MDSTEDYKKKMRESFGVFSWVTKAVVVVRPSVAVLGAVLLICCHKVFVHKKAFVSGSQEGVRFCVARSCFFFPVFSHSCCWGFCCSCCFSCRTGGEGGAATFPPFLTSIQAPRPAFSFVGATSVTAVAAAAAAAAAAGVSFVVNITIYLQFQPFATVSIRYPPPPPPPTRYRPYPSAYERRAPLPPLTGTSESMIPSLLSSLSPLSQYNHNNNSHNNNNSSSHHDLDPYIRPPPEYYERRREVLLRMPNRRGDWGE</sequence>
<evidence type="ECO:0000313" key="4">
    <source>
        <dbReference type="Proteomes" id="UP000597762"/>
    </source>
</evidence>
<reference evidence="3" key="1">
    <citation type="submission" date="2021-01" db="EMBL/GenBank/DDBJ databases">
        <authorList>
            <person name="Li R."/>
            <person name="Bekaert M."/>
        </authorList>
    </citation>
    <scope>NUCLEOTIDE SEQUENCE</scope>
    <source>
        <strain evidence="3">Farmed</strain>
    </source>
</reference>
<feature type="transmembrane region" description="Helical" evidence="2">
    <location>
        <begin position="115"/>
        <end position="143"/>
    </location>
</feature>
<protein>
    <submittedName>
        <fullName evidence="3">Uncharacterized protein</fullName>
    </submittedName>
</protein>
<accession>A0A812CDV7</accession>
<evidence type="ECO:0000313" key="3">
    <source>
        <dbReference type="EMBL" id="CAE1271889.1"/>
    </source>
</evidence>
<keyword evidence="4" id="KW-1185">Reference proteome</keyword>
<organism evidence="3 4">
    <name type="scientific">Acanthosepion pharaonis</name>
    <name type="common">Pharaoh cuttlefish</name>
    <name type="synonym">Sepia pharaonis</name>
    <dbReference type="NCBI Taxonomy" id="158019"/>
    <lineage>
        <taxon>Eukaryota</taxon>
        <taxon>Metazoa</taxon>
        <taxon>Spiralia</taxon>
        <taxon>Lophotrochozoa</taxon>
        <taxon>Mollusca</taxon>
        <taxon>Cephalopoda</taxon>
        <taxon>Coleoidea</taxon>
        <taxon>Decapodiformes</taxon>
        <taxon>Sepiida</taxon>
        <taxon>Sepiina</taxon>
        <taxon>Sepiidae</taxon>
        <taxon>Acanthosepion</taxon>
    </lineage>
</organism>
<dbReference type="Proteomes" id="UP000597762">
    <property type="component" value="Unassembled WGS sequence"/>
</dbReference>
<name>A0A812CDV7_ACAPH</name>
<gene>
    <name evidence="3" type="ORF">SPHA_37452</name>
</gene>
<keyword evidence="2" id="KW-0472">Membrane</keyword>
<proteinExistence type="predicted"/>